<dbReference type="Proteomes" id="UP001371218">
    <property type="component" value="Unassembled WGS sequence"/>
</dbReference>
<dbReference type="InterPro" id="IPR029033">
    <property type="entry name" value="His_PPase_superfam"/>
</dbReference>
<keyword evidence="3" id="KW-1185">Reference proteome</keyword>
<protein>
    <submittedName>
        <fullName evidence="2">Histidine phosphatase family protein</fullName>
        <ecNumber evidence="2">3.1.3.-</ecNumber>
    </submittedName>
</protein>
<organism evidence="2 3">
    <name type="scientific">Ideonella lacteola</name>
    <dbReference type="NCBI Taxonomy" id="2984193"/>
    <lineage>
        <taxon>Bacteria</taxon>
        <taxon>Pseudomonadati</taxon>
        <taxon>Pseudomonadota</taxon>
        <taxon>Betaproteobacteria</taxon>
        <taxon>Burkholderiales</taxon>
        <taxon>Sphaerotilaceae</taxon>
        <taxon>Ideonella</taxon>
    </lineage>
</organism>
<dbReference type="GO" id="GO:0016787">
    <property type="term" value="F:hydrolase activity"/>
    <property type="evidence" value="ECO:0007669"/>
    <property type="project" value="UniProtKB-KW"/>
</dbReference>
<dbReference type="SUPFAM" id="SSF53254">
    <property type="entry name" value="Phosphoglycerate mutase-like"/>
    <property type="match status" value="1"/>
</dbReference>
<dbReference type="RefSeq" id="WP_341427545.1">
    <property type="nucleotide sequence ID" value="NZ_JBBUTG010000014.1"/>
</dbReference>
<comment type="caution">
    <text evidence="2">The sequence shown here is derived from an EMBL/GenBank/DDBJ whole genome shotgun (WGS) entry which is preliminary data.</text>
</comment>
<dbReference type="InterPro" id="IPR013078">
    <property type="entry name" value="His_Pase_superF_clade-1"/>
</dbReference>
<evidence type="ECO:0000313" key="3">
    <source>
        <dbReference type="Proteomes" id="UP001371218"/>
    </source>
</evidence>
<reference evidence="2 3" key="1">
    <citation type="submission" date="2024-04" db="EMBL/GenBank/DDBJ databases">
        <title>Novel species of the genus Ideonella isolated from streams.</title>
        <authorList>
            <person name="Lu H."/>
        </authorList>
    </citation>
    <scope>NUCLEOTIDE SEQUENCE [LARGE SCALE GENOMIC DNA]</scope>
    <source>
        <strain evidence="2 3">DXS29W</strain>
    </source>
</reference>
<dbReference type="EMBL" id="JBBUTG010000014">
    <property type="protein sequence ID" value="MEK8033126.1"/>
    <property type="molecule type" value="Genomic_DNA"/>
</dbReference>
<dbReference type="CDD" id="cd07067">
    <property type="entry name" value="HP_PGM_like"/>
    <property type="match status" value="1"/>
</dbReference>
<name>A0ABU9BTE3_9BURK</name>
<keyword evidence="1 2" id="KW-0378">Hydrolase</keyword>
<dbReference type="Gene3D" id="3.40.50.1240">
    <property type="entry name" value="Phosphoglycerate mutase-like"/>
    <property type="match status" value="1"/>
</dbReference>
<gene>
    <name evidence="2" type="ORF">AACH06_20060</name>
</gene>
<accession>A0ABU9BTE3</accession>
<evidence type="ECO:0000256" key="1">
    <source>
        <dbReference type="ARBA" id="ARBA00022801"/>
    </source>
</evidence>
<dbReference type="PANTHER" id="PTHR20935:SF0">
    <property type="entry name" value="SERINE_THREONINE-PROTEIN PHOSPHATASE PGAM5, MITOCHONDRIAL"/>
    <property type="match status" value="1"/>
</dbReference>
<evidence type="ECO:0000313" key="2">
    <source>
        <dbReference type="EMBL" id="MEK8033126.1"/>
    </source>
</evidence>
<dbReference type="Pfam" id="PF00300">
    <property type="entry name" value="His_Phos_1"/>
    <property type="match status" value="1"/>
</dbReference>
<sequence>MGTLYLVRHGQASFGSHDYDRLSELGHRQCRALGEHFRSMNLRFASVLTGTLRRHRETYEGIAEGLGQSPAPEVCAGLDEYNPEAIVRAVYSGELPKPDSPEAVRQHFRLLREGLVAWMQGQAVPAGMPSFADFSAGVAGALARAREQADEDVLIVSSGGPISVAVGQVLGLQPEAVVELNLRIRNSAVTEFVANPKRHSLLSFNGLPHLHRPELADWVTYA</sequence>
<dbReference type="EC" id="3.1.3.-" evidence="2"/>
<proteinExistence type="predicted"/>
<dbReference type="SMART" id="SM00855">
    <property type="entry name" value="PGAM"/>
    <property type="match status" value="1"/>
</dbReference>
<dbReference type="PANTHER" id="PTHR20935">
    <property type="entry name" value="PHOSPHOGLYCERATE MUTASE-RELATED"/>
    <property type="match status" value="1"/>
</dbReference>
<dbReference type="InterPro" id="IPR051021">
    <property type="entry name" value="Mito_Ser/Thr_phosphatase"/>
</dbReference>